<dbReference type="STRING" id="1249933.SAMN04489797_0062"/>
<dbReference type="Proteomes" id="UP000198963">
    <property type="component" value="Chromosome I"/>
</dbReference>
<dbReference type="NCBIfam" id="TIGR01536">
    <property type="entry name" value="asn_synth_AEB"/>
    <property type="match status" value="1"/>
</dbReference>
<protein>
    <recommendedName>
        <fullName evidence="3">asparagine synthase (glutamine-hydrolyzing)</fullName>
        <ecNumber evidence="3">6.3.5.4</ecNumber>
    </recommendedName>
</protein>
<feature type="domain" description="Glutamine amidotransferase type-2" evidence="11">
    <location>
        <begin position="2"/>
        <end position="211"/>
    </location>
</feature>
<dbReference type="AlphaFoldDB" id="A0A1H1LQH5"/>
<dbReference type="Pfam" id="PF13537">
    <property type="entry name" value="GATase_7"/>
    <property type="match status" value="1"/>
</dbReference>
<feature type="active site" description="For GATase activity" evidence="8">
    <location>
        <position position="2"/>
    </location>
</feature>
<evidence type="ECO:0000256" key="3">
    <source>
        <dbReference type="ARBA" id="ARBA00012737"/>
    </source>
</evidence>
<feature type="site" description="Important for beta-aspartyl-AMP intermediate formation" evidence="10">
    <location>
        <position position="365"/>
    </location>
</feature>
<feature type="binding site" evidence="9">
    <location>
        <position position="99"/>
    </location>
    <ligand>
        <name>L-glutamine</name>
        <dbReference type="ChEBI" id="CHEBI:58359"/>
    </ligand>
</feature>
<dbReference type="InterPro" id="IPR017932">
    <property type="entry name" value="GATase_2_dom"/>
</dbReference>
<keyword evidence="8" id="KW-0061">Asparagine biosynthesis</keyword>
<feature type="binding site" evidence="9">
    <location>
        <begin position="363"/>
        <end position="364"/>
    </location>
    <ligand>
        <name>ATP</name>
        <dbReference type="ChEBI" id="CHEBI:30616"/>
    </ligand>
</feature>
<dbReference type="InterPro" id="IPR014729">
    <property type="entry name" value="Rossmann-like_a/b/a_fold"/>
</dbReference>
<dbReference type="EMBL" id="LT629774">
    <property type="protein sequence ID" value="SDR76808.1"/>
    <property type="molecule type" value="Genomic_DNA"/>
</dbReference>
<organism evidence="12 13">
    <name type="scientific">Winogradskyella sediminis</name>
    <dbReference type="NCBI Taxonomy" id="1382466"/>
    <lineage>
        <taxon>Bacteria</taxon>
        <taxon>Pseudomonadati</taxon>
        <taxon>Bacteroidota</taxon>
        <taxon>Flavobacteriia</taxon>
        <taxon>Flavobacteriales</taxon>
        <taxon>Flavobacteriaceae</taxon>
        <taxon>Winogradskyella</taxon>
    </lineage>
</organism>
<evidence type="ECO:0000256" key="10">
    <source>
        <dbReference type="PIRSR" id="PIRSR001589-3"/>
    </source>
</evidence>
<dbReference type="Gene3D" id="3.40.50.620">
    <property type="entry name" value="HUPs"/>
    <property type="match status" value="1"/>
</dbReference>
<evidence type="ECO:0000256" key="9">
    <source>
        <dbReference type="PIRSR" id="PIRSR001589-2"/>
    </source>
</evidence>
<accession>A0A1H1LQH5</accession>
<dbReference type="GO" id="GO:0005829">
    <property type="term" value="C:cytosol"/>
    <property type="evidence" value="ECO:0007669"/>
    <property type="project" value="TreeGrafter"/>
</dbReference>
<keyword evidence="5 9" id="KW-0067">ATP-binding</keyword>
<dbReference type="Gene3D" id="3.60.20.10">
    <property type="entry name" value="Glutamine Phosphoribosylpyrophosphate, subunit 1, domain 1"/>
    <property type="match status" value="1"/>
</dbReference>
<keyword evidence="8" id="KW-0028">Amino-acid biosynthesis</keyword>
<dbReference type="InterPro" id="IPR029055">
    <property type="entry name" value="Ntn_hydrolases_N"/>
</dbReference>
<evidence type="ECO:0000313" key="12">
    <source>
        <dbReference type="EMBL" id="SDR76808.1"/>
    </source>
</evidence>
<comment type="pathway">
    <text evidence="1">Amino-acid biosynthesis; L-asparagine biosynthesis; L-asparagine from L-aspartate (L-Gln route): step 1/1.</text>
</comment>
<keyword evidence="4 9" id="KW-0547">Nucleotide-binding</keyword>
<dbReference type="GO" id="GO:0005524">
    <property type="term" value="F:ATP binding"/>
    <property type="evidence" value="ECO:0007669"/>
    <property type="project" value="UniProtKB-KW"/>
</dbReference>
<evidence type="ECO:0000259" key="11">
    <source>
        <dbReference type="PROSITE" id="PS51278"/>
    </source>
</evidence>
<evidence type="ECO:0000256" key="6">
    <source>
        <dbReference type="ARBA" id="ARBA00022962"/>
    </source>
</evidence>
<dbReference type="InterPro" id="IPR006426">
    <property type="entry name" value="Asn_synth_AEB"/>
</dbReference>
<dbReference type="InterPro" id="IPR001962">
    <property type="entry name" value="Asn_synthase"/>
</dbReference>
<proteinExistence type="inferred from homology"/>
<name>A0A1H1LQH5_9FLAO</name>
<evidence type="ECO:0000256" key="4">
    <source>
        <dbReference type="ARBA" id="ARBA00022741"/>
    </source>
</evidence>
<evidence type="ECO:0000256" key="7">
    <source>
        <dbReference type="ARBA" id="ARBA00048741"/>
    </source>
</evidence>
<gene>
    <name evidence="12" type="ORF">SAMN04489797_0062</name>
</gene>
<comment type="similarity">
    <text evidence="2">Belongs to the asparagine synthetase family.</text>
</comment>
<evidence type="ECO:0000256" key="5">
    <source>
        <dbReference type="ARBA" id="ARBA00022840"/>
    </source>
</evidence>
<dbReference type="EC" id="6.3.5.4" evidence="3"/>
<dbReference type="Pfam" id="PF00733">
    <property type="entry name" value="Asn_synthase"/>
    <property type="match status" value="1"/>
</dbReference>
<dbReference type="RefSeq" id="WP_092443120.1">
    <property type="nucleotide sequence ID" value="NZ_LT629774.1"/>
</dbReference>
<dbReference type="PANTHER" id="PTHR43284">
    <property type="entry name" value="ASPARAGINE SYNTHETASE (GLUTAMINE-HYDROLYZING)"/>
    <property type="match status" value="1"/>
</dbReference>
<dbReference type="SUPFAM" id="SSF56235">
    <property type="entry name" value="N-terminal nucleophile aminohydrolases (Ntn hydrolases)"/>
    <property type="match status" value="1"/>
</dbReference>
<dbReference type="GO" id="GO:0004066">
    <property type="term" value="F:asparagine synthase (glutamine-hydrolyzing) activity"/>
    <property type="evidence" value="ECO:0007669"/>
    <property type="project" value="UniProtKB-EC"/>
</dbReference>
<evidence type="ECO:0000256" key="1">
    <source>
        <dbReference type="ARBA" id="ARBA00005187"/>
    </source>
</evidence>
<sequence length="615" mass="71242">MCGIYGSTILYTESQVKDKLQRTAFRGPDQMGSQFYKSDHYAIALGHNRLSIIDLDARSNQPLSYLEHIEIVFNGEIYNFKDIKESLHKKGYTFKTTSDTEVICAAYLEYGEDCVNHFNGMFAFVIYDKMKHQFFGARDRLGQKPFYYYHNGKDFEFASQVSSIQLYNNDLSISEHAIHTYLTWGTIPDPLSIFNKIHKLLPGYSFIYDLKTGDFKSKRYWDIDTTNKNKFTGSYNEAQTELKKLLSNAVKIRMFADVPVGVFLSGGVDSSIVAAMAANTYEGKIKTFSVKFNDKGFDESVYAAKVANHLQTEHNIIECNYNEGLDLIDNFHHYYDEPFADSSAIPSMLLAKHTKKQVTVAISGDAGDESFSGYHRYNWINQGAMFMHIPYPVRLILSKLTALAPHYRLKIISEYMAFRSIESIYIDSMTDYSLSTREDNKSLIEVNELKYLINKNKNLLERVSDFDLKTYLNWDINTKVDRASMAYSLEARAPLMDYRIVEFARSLPTEFKFKRNNQKRILKDVLYQFVPKQYFDRPKAGFAIPFENWFRTDLKDYVLTELSKEGLQEIPGINVSDVTNRITKHMNGSANNYDLIWKLLVLKQWLKNNRGYEIR</sequence>
<dbReference type="InterPro" id="IPR051786">
    <property type="entry name" value="ASN_synthetase/amidase"/>
</dbReference>
<dbReference type="PANTHER" id="PTHR43284:SF1">
    <property type="entry name" value="ASPARAGINE SYNTHETASE"/>
    <property type="match status" value="1"/>
</dbReference>
<comment type="catalytic activity">
    <reaction evidence="7">
        <text>L-aspartate + L-glutamine + ATP + H2O = L-asparagine + L-glutamate + AMP + diphosphate + H(+)</text>
        <dbReference type="Rhea" id="RHEA:12228"/>
        <dbReference type="ChEBI" id="CHEBI:15377"/>
        <dbReference type="ChEBI" id="CHEBI:15378"/>
        <dbReference type="ChEBI" id="CHEBI:29985"/>
        <dbReference type="ChEBI" id="CHEBI:29991"/>
        <dbReference type="ChEBI" id="CHEBI:30616"/>
        <dbReference type="ChEBI" id="CHEBI:33019"/>
        <dbReference type="ChEBI" id="CHEBI:58048"/>
        <dbReference type="ChEBI" id="CHEBI:58359"/>
        <dbReference type="ChEBI" id="CHEBI:456215"/>
        <dbReference type="EC" id="6.3.5.4"/>
    </reaction>
</comment>
<dbReference type="CDD" id="cd01991">
    <property type="entry name" value="Asn_synthase_B_C"/>
    <property type="match status" value="1"/>
</dbReference>
<keyword evidence="13" id="KW-1185">Reference proteome</keyword>
<keyword evidence="6 8" id="KW-0315">Glutamine amidotransferase</keyword>
<dbReference type="PIRSF" id="PIRSF001589">
    <property type="entry name" value="Asn_synthetase_glu-h"/>
    <property type="match status" value="1"/>
</dbReference>
<dbReference type="InterPro" id="IPR033738">
    <property type="entry name" value="AsnB_N"/>
</dbReference>
<dbReference type="SUPFAM" id="SSF52402">
    <property type="entry name" value="Adenine nucleotide alpha hydrolases-like"/>
    <property type="match status" value="1"/>
</dbReference>
<dbReference type="CDD" id="cd00712">
    <property type="entry name" value="AsnB"/>
    <property type="match status" value="1"/>
</dbReference>
<evidence type="ECO:0000256" key="8">
    <source>
        <dbReference type="PIRSR" id="PIRSR001589-1"/>
    </source>
</evidence>
<dbReference type="GO" id="GO:0006529">
    <property type="term" value="P:asparagine biosynthetic process"/>
    <property type="evidence" value="ECO:0007669"/>
    <property type="project" value="UniProtKB-KW"/>
</dbReference>
<feature type="binding site" evidence="9">
    <location>
        <position position="290"/>
    </location>
    <ligand>
        <name>ATP</name>
        <dbReference type="ChEBI" id="CHEBI:30616"/>
    </ligand>
</feature>
<evidence type="ECO:0000256" key="2">
    <source>
        <dbReference type="ARBA" id="ARBA00005752"/>
    </source>
</evidence>
<evidence type="ECO:0000313" key="13">
    <source>
        <dbReference type="Proteomes" id="UP000198963"/>
    </source>
</evidence>
<dbReference type="PROSITE" id="PS51278">
    <property type="entry name" value="GATASE_TYPE_2"/>
    <property type="match status" value="1"/>
</dbReference>
<reference evidence="12 13" key="1">
    <citation type="submission" date="2016-10" db="EMBL/GenBank/DDBJ databases">
        <authorList>
            <person name="Varghese N."/>
            <person name="Submissions S."/>
        </authorList>
    </citation>
    <scope>NUCLEOTIDE SEQUENCE [LARGE SCALE GENOMIC DNA]</scope>
    <source>
        <strain evidence="12 13">RHA_55</strain>
    </source>
</reference>